<dbReference type="InterPro" id="IPR050681">
    <property type="entry name" value="CDF/SLC30A"/>
</dbReference>
<keyword evidence="7 8" id="KW-0472">Membrane</keyword>
<keyword evidence="6" id="KW-0406">Ion transport</keyword>
<dbReference type="RefSeq" id="WP_082051786.1">
    <property type="nucleotide sequence ID" value="NZ_JHEG04000002.1"/>
</dbReference>
<keyword evidence="12" id="KW-1185">Reference proteome</keyword>
<evidence type="ECO:0000313" key="12">
    <source>
        <dbReference type="Proteomes" id="UP000029738"/>
    </source>
</evidence>
<comment type="caution">
    <text evidence="11">The sequence shown here is derived from an EMBL/GenBank/DDBJ whole genome shotgun (WGS) entry which is preliminary data.</text>
</comment>
<evidence type="ECO:0000256" key="3">
    <source>
        <dbReference type="ARBA" id="ARBA00022448"/>
    </source>
</evidence>
<dbReference type="OrthoDB" id="9809646at2"/>
<reference evidence="11" key="1">
    <citation type="journal article" date="2015" name="Genome Announc.">
        <title>Draft Genome Sequence of Tolypothrix boutellei Strain VB521301.</title>
        <authorList>
            <person name="Chandrababunaidu M.M."/>
            <person name="Singh D."/>
            <person name="Sen D."/>
            <person name="Bhan S."/>
            <person name="Das S."/>
            <person name="Gupta A."/>
            <person name="Adhikary S.P."/>
            <person name="Tripathy S."/>
        </authorList>
    </citation>
    <scope>NUCLEOTIDE SEQUENCE</scope>
    <source>
        <strain evidence="11">VB521301</strain>
    </source>
</reference>
<evidence type="ECO:0000259" key="10">
    <source>
        <dbReference type="Pfam" id="PF16916"/>
    </source>
</evidence>
<comment type="subcellular location">
    <subcellularLocation>
        <location evidence="1">Membrane</location>
        <topology evidence="1">Multi-pass membrane protein</topology>
    </subcellularLocation>
</comment>
<feature type="transmembrane region" description="Helical" evidence="8">
    <location>
        <begin position="39"/>
        <end position="59"/>
    </location>
</feature>
<dbReference type="Pfam" id="PF16916">
    <property type="entry name" value="ZT_dimer"/>
    <property type="match status" value="1"/>
</dbReference>
<accession>A0A8S9SVR4</accession>
<feature type="transmembrane region" description="Helical" evidence="8">
    <location>
        <begin position="104"/>
        <end position="125"/>
    </location>
</feature>
<protein>
    <submittedName>
        <fullName evidence="11">Cation transporter</fullName>
    </submittedName>
</protein>
<feature type="domain" description="Cation efflux protein cytoplasmic" evidence="10">
    <location>
        <begin position="241"/>
        <end position="307"/>
    </location>
</feature>
<organism evidence="11 12">
    <name type="scientific">Tolypothrix bouteillei VB521301</name>
    <dbReference type="NCBI Taxonomy" id="1479485"/>
    <lineage>
        <taxon>Bacteria</taxon>
        <taxon>Bacillati</taxon>
        <taxon>Cyanobacteriota</taxon>
        <taxon>Cyanophyceae</taxon>
        <taxon>Nostocales</taxon>
        <taxon>Tolypothrichaceae</taxon>
        <taxon>Tolypothrix</taxon>
    </lineage>
</organism>
<dbReference type="GO" id="GO:0005385">
    <property type="term" value="F:zinc ion transmembrane transporter activity"/>
    <property type="evidence" value="ECO:0007669"/>
    <property type="project" value="TreeGrafter"/>
</dbReference>
<evidence type="ECO:0000256" key="7">
    <source>
        <dbReference type="ARBA" id="ARBA00023136"/>
    </source>
</evidence>
<keyword evidence="3" id="KW-0813">Transport</keyword>
<dbReference type="AlphaFoldDB" id="A0A8S9SVR4"/>
<reference evidence="11" key="2">
    <citation type="submission" date="2019-11" db="EMBL/GenBank/DDBJ databases">
        <title>Improved Assembly of Tolypothrix boutellei genome.</title>
        <authorList>
            <person name="Sarangi A.N."/>
            <person name="Mukherjee M."/>
            <person name="Ghosh S."/>
            <person name="Singh D."/>
            <person name="Das A."/>
            <person name="Kant S."/>
            <person name="Prusty A."/>
            <person name="Tripathy S."/>
        </authorList>
    </citation>
    <scope>NUCLEOTIDE SEQUENCE</scope>
    <source>
        <strain evidence="11">VB521301</strain>
    </source>
</reference>
<evidence type="ECO:0000256" key="4">
    <source>
        <dbReference type="ARBA" id="ARBA00022692"/>
    </source>
</evidence>
<proteinExistence type="inferred from homology"/>
<evidence type="ECO:0000313" key="11">
    <source>
        <dbReference type="EMBL" id="KAF3883917.1"/>
    </source>
</evidence>
<dbReference type="Proteomes" id="UP000029738">
    <property type="component" value="Unassembled WGS sequence"/>
</dbReference>
<evidence type="ECO:0000256" key="8">
    <source>
        <dbReference type="SAM" id="Phobius"/>
    </source>
</evidence>
<dbReference type="GO" id="GO:0005886">
    <property type="term" value="C:plasma membrane"/>
    <property type="evidence" value="ECO:0007669"/>
    <property type="project" value="TreeGrafter"/>
</dbReference>
<sequence length="345" mass="38644">MLSIKQHLNGLEIDNNRFCSCDIRGHLETNKDRQNSWQLWLVLVSLVSFLPAEIALGQWSHSLSLQADAGHLFSDISAFSLTLLANWLAQRPAAGHATFGHRRFEILAALINGFGLLAIASFIAWEAIERFQNPEPIVSLPLLLGAGLGLIINGLNLTLLHKHNLNDLNIRAAFLHIVADAISSLGILITAFIICWLKLLWIDPVISLLIAGFVGFSSIPVIQSSLEVLLEYAPRSINPRDVEVGLRSFPEVHSVEMLRIWVSGSGQIALCAHIQVELLDIQQRDRLQWKLQDYLIQTFGIYESTLQLYGCNIANLVPLHPLLKRSLISYIHEQPETKKSRFLSY</sequence>
<name>A0A8S9SVR4_9CYAN</name>
<evidence type="ECO:0000256" key="2">
    <source>
        <dbReference type="ARBA" id="ARBA00008873"/>
    </source>
</evidence>
<dbReference type="Gene3D" id="1.20.1510.10">
    <property type="entry name" value="Cation efflux protein transmembrane domain"/>
    <property type="match status" value="1"/>
</dbReference>
<keyword evidence="4 8" id="KW-0812">Transmembrane</keyword>
<dbReference type="PANTHER" id="PTHR11562">
    <property type="entry name" value="CATION EFFLUX PROTEIN/ ZINC TRANSPORTER"/>
    <property type="match status" value="1"/>
</dbReference>
<dbReference type="InterPro" id="IPR002524">
    <property type="entry name" value="Cation_efflux"/>
</dbReference>
<evidence type="ECO:0000259" key="9">
    <source>
        <dbReference type="Pfam" id="PF01545"/>
    </source>
</evidence>
<dbReference type="InterPro" id="IPR027469">
    <property type="entry name" value="Cation_efflux_TMD_sf"/>
</dbReference>
<gene>
    <name evidence="11" type="ORF">DA73_0400040150</name>
</gene>
<dbReference type="SUPFAM" id="SSF161111">
    <property type="entry name" value="Cation efflux protein transmembrane domain-like"/>
    <property type="match status" value="1"/>
</dbReference>
<evidence type="ECO:0000256" key="6">
    <source>
        <dbReference type="ARBA" id="ARBA00023065"/>
    </source>
</evidence>
<dbReference type="InterPro" id="IPR058533">
    <property type="entry name" value="Cation_efflux_TM"/>
</dbReference>
<feature type="transmembrane region" description="Helical" evidence="8">
    <location>
        <begin position="172"/>
        <end position="199"/>
    </location>
</feature>
<feature type="domain" description="Cation efflux protein transmembrane" evidence="9">
    <location>
        <begin position="40"/>
        <end position="230"/>
    </location>
</feature>
<feature type="transmembrane region" description="Helical" evidence="8">
    <location>
        <begin position="71"/>
        <end position="89"/>
    </location>
</feature>
<evidence type="ECO:0000256" key="1">
    <source>
        <dbReference type="ARBA" id="ARBA00004141"/>
    </source>
</evidence>
<keyword evidence="5 8" id="KW-1133">Transmembrane helix</keyword>
<dbReference type="InterPro" id="IPR027470">
    <property type="entry name" value="Cation_efflux_CTD"/>
</dbReference>
<dbReference type="EMBL" id="JHEG04000002">
    <property type="protein sequence ID" value="KAF3883917.1"/>
    <property type="molecule type" value="Genomic_DNA"/>
</dbReference>
<feature type="transmembrane region" description="Helical" evidence="8">
    <location>
        <begin position="137"/>
        <end position="160"/>
    </location>
</feature>
<dbReference type="Pfam" id="PF01545">
    <property type="entry name" value="Cation_efflux"/>
    <property type="match status" value="1"/>
</dbReference>
<feature type="transmembrane region" description="Helical" evidence="8">
    <location>
        <begin position="205"/>
        <end position="230"/>
    </location>
</feature>
<evidence type="ECO:0000256" key="5">
    <source>
        <dbReference type="ARBA" id="ARBA00022989"/>
    </source>
</evidence>
<dbReference type="PANTHER" id="PTHR11562:SF17">
    <property type="entry name" value="RE54080P-RELATED"/>
    <property type="match status" value="1"/>
</dbReference>
<dbReference type="NCBIfam" id="TIGR01297">
    <property type="entry name" value="CDF"/>
    <property type="match status" value="1"/>
</dbReference>
<comment type="similarity">
    <text evidence="2">Belongs to the cation diffusion facilitator (CDF) transporter (TC 2.A.4) family. SLC30A subfamily.</text>
</comment>